<evidence type="ECO:0000256" key="1">
    <source>
        <dbReference type="SAM" id="MobiDB-lite"/>
    </source>
</evidence>
<comment type="caution">
    <text evidence="2">The sequence shown here is derived from an EMBL/GenBank/DDBJ whole genome shotgun (WGS) entry which is preliminary data.</text>
</comment>
<name>A0A368NBE9_9EURY</name>
<feature type="compositionally biased region" description="Acidic residues" evidence="1">
    <location>
        <begin position="470"/>
        <end position="490"/>
    </location>
</feature>
<proteinExistence type="predicted"/>
<protein>
    <submittedName>
        <fullName evidence="2">Uncharacterized protein</fullName>
    </submittedName>
</protein>
<dbReference type="OrthoDB" id="201882at2157"/>
<accession>A0A368NBE9</accession>
<dbReference type="Proteomes" id="UP000252189">
    <property type="component" value="Unassembled WGS sequence"/>
</dbReference>
<gene>
    <name evidence="2" type="ORF">DU504_11705</name>
</gene>
<dbReference type="RefSeq" id="WP_114449456.1">
    <property type="nucleotide sequence ID" value="NZ_QPHM01000001.1"/>
</dbReference>
<dbReference type="EMBL" id="QPHM01000001">
    <property type="protein sequence ID" value="RCU47897.1"/>
    <property type="molecule type" value="Genomic_DNA"/>
</dbReference>
<keyword evidence="3" id="KW-1185">Reference proteome</keyword>
<dbReference type="AlphaFoldDB" id="A0A368NBE9"/>
<evidence type="ECO:0000313" key="2">
    <source>
        <dbReference type="EMBL" id="RCU47897.1"/>
    </source>
</evidence>
<sequence length="500" mass="55992">MSDGETSAVPSLYEVLQLAKDYPTAGEEHNLLTLALAMPMGGLIIFDGPSSSGKTHSVNSASSTFTNHENLVYTVPTTASETALYYEFDKMNQRPVHNWGDLASMEKTWEPILKDHGDGRPSNRKVTDVTLGEVVDKTIDPPATLILQIATDNEDINLNDYAEIKNRALILTSDGSREQTEAVMALQAAVEARTFTPSVGEERAAQIREYMTGVFETAEIFRTRRESEKPMATFWNPAAEAIAEAEVIPPMFNEARRDNQRLFKFMRAVALYHHAERLMTFLEDGERVMIVTPVDCWYAMVIFGEKMLRSALNLRGHDIEVLSLLREKPSSYTVAEIQQMLIQGGHNVTDRDVRRSLENMFTKGYVIRHDDSPITWQASPMASYMDYKSKIDWEGVVEKAAETVRANLPAEQAEKYVERYCSPEAMIVQHPITGETVNILEDTSLDEELSEAEDELKEVLSTPLYKSADDTDTDEAESEVEATPEPEPEADGSTQGTLTR</sequence>
<evidence type="ECO:0000313" key="3">
    <source>
        <dbReference type="Proteomes" id="UP000252189"/>
    </source>
</evidence>
<reference evidence="2 3" key="1">
    <citation type="submission" date="2018-07" db="EMBL/GenBank/DDBJ databases">
        <title>Genome sequences of Haloplanus salinus JCM 18368T.</title>
        <authorList>
            <person name="Kim Y.B."/>
            <person name="Roh S.W."/>
        </authorList>
    </citation>
    <scope>NUCLEOTIDE SEQUENCE [LARGE SCALE GENOMIC DNA]</scope>
    <source>
        <strain evidence="2 3">JCM 18368</strain>
    </source>
</reference>
<feature type="region of interest" description="Disordered" evidence="1">
    <location>
        <begin position="452"/>
        <end position="500"/>
    </location>
</feature>
<organism evidence="2 3">
    <name type="scientific">Haloplanus salinus</name>
    <dbReference type="NCBI Taxonomy" id="1126245"/>
    <lineage>
        <taxon>Archaea</taxon>
        <taxon>Methanobacteriati</taxon>
        <taxon>Methanobacteriota</taxon>
        <taxon>Stenosarchaea group</taxon>
        <taxon>Halobacteria</taxon>
        <taxon>Halobacteriales</taxon>
        <taxon>Haloferacaceae</taxon>
        <taxon>Haloplanus</taxon>
    </lineage>
</organism>